<dbReference type="Gene3D" id="4.10.80.30">
    <property type="entry name" value="DNA polymerase, domain 6"/>
    <property type="match status" value="1"/>
</dbReference>
<name>A0A0M9DBT8_9LACO</name>
<dbReference type="SMART" id="SM00047">
    <property type="entry name" value="LYZ2"/>
    <property type="match status" value="1"/>
</dbReference>
<evidence type="ECO:0000259" key="3">
    <source>
        <dbReference type="SMART" id="SM00047"/>
    </source>
</evidence>
<reference evidence="4 5" key="1">
    <citation type="journal article" date="2015" name="Genome Biol. Evol.">
        <title>Functionally Structured Genomes in Lactobacillus kunkeei Colonizing the Honey Crop and Food Products of Honeybees and Stingless Bees.</title>
        <authorList>
            <person name="Tamarit D."/>
            <person name="Ellegaard K.M."/>
            <person name="Wikander J."/>
            <person name="Olofsson T."/>
            <person name="Vasquez A."/>
            <person name="Andersson S.G."/>
        </authorList>
    </citation>
    <scope>NUCLEOTIDE SEQUENCE [LARGE SCALE GENOMIC DNA]</scope>
    <source>
        <strain evidence="4 5">LAko</strain>
    </source>
</reference>
<proteinExistence type="inferred from homology"/>
<dbReference type="Proteomes" id="UP000037778">
    <property type="component" value="Unassembled WGS sequence"/>
</dbReference>
<evidence type="ECO:0000256" key="2">
    <source>
        <dbReference type="ARBA" id="ARBA00022801"/>
    </source>
</evidence>
<organism evidence="4 5">
    <name type="scientific">Apilactobacillus kunkeei</name>
    <dbReference type="NCBI Taxonomy" id="148814"/>
    <lineage>
        <taxon>Bacteria</taxon>
        <taxon>Bacillati</taxon>
        <taxon>Bacillota</taxon>
        <taxon>Bacilli</taxon>
        <taxon>Lactobacillales</taxon>
        <taxon>Lactobacillaceae</taxon>
        <taxon>Apilactobacillus</taxon>
    </lineage>
</organism>
<evidence type="ECO:0000256" key="1">
    <source>
        <dbReference type="ARBA" id="ARBA00010266"/>
    </source>
</evidence>
<dbReference type="PATRIC" id="fig|148814.8.peg.968"/>
<dbReference type="EMBL" id="JXCY01000007">
    <property type="protein sequence ID" value="KOY75626.1"/>
    <property type="molecule type" value="Genomic_DNA"/>
</dbReference>
<evidence type="ECO:0000313" key="4">
    <source>
        <dbReference type="EMBL" id="KOY75626.1"/>
    </source>
</evidence>
<dbReference type="PRINTS" id="PR01002">
    <property type="entry name" value="FLGFLGJ"/>
</dbReference>
<comment type="similarity">
    <text evidence="1">Belongs to the glycosyl hydrolase 73 family.</text>
</comment>
<feature type="domain" description="Mannosyl-glycoprotein endo-beta-N-acetylglucosamidase-like" evidence="3">
    <location>
        <begin position="49"/>
        <end position="206"/>
    </location>
</feature>
<protein>
    <submittedName>
        <fullName evidence="4">Exo-glucosaminidase lytG</fullName>
    </submittedName>
</protein>
<dbReference type="PANTHER" id="PTHR33308">
    <property type="entry name" value="PEPTIDOGLYCAN HYDROLASE FLGJ"/>
    <property type="match status" value="1"/>
</dbReference>
<keyword evidence="5" id="KW-1185">Reference proteome</keyword>
<dbReference type="Gene3D" id="1.10.530.10">
    <property type="match status" value="1"/>
</dbReference>
<dbReference type="PANTHER" id="PTHR33308:SF10">
    <property type="entry name" value="EXO-GLUCOSAMINIDASE LYTG"/>
    <property type="match status" value="1"/>
</dbReference>
<dbReference type="AlphaFoldDB" id="A0A0M9DBT8"/>
<accession>A0A0M9DBT8</accession>
<evidence type="ECO:0000313" key="5">
    <source>
        <dbReference type="Proteomes" id="UP000037778"/>
    </source>
</evidence>
<gene>
    <name evidence="4" type="primary">lytG</name>
    <name evidence="4" type="ORF">RZ71_00440</name>
</gene>
<sequence>MSKRRYRKRRKKKTSNFGCLIFILIVGVLLFAGGMKIFDRIYTYDSYTQQNVLKKHRKFINALLPAANDVQRRYNILVSISLSQAILESNWGTSQLSSQYNNLYGVKASGNQPSVNLSTQEFVNGQFITITGRFRVYNSWSESVESHALLLVNGTDWNPNQYKDVIDSDNYVAAAKGLQVDGYATDPTYRNKIIEIIRKYKLYQYDKQTTTTGGTSNETTGR</sequence>
<dbReference type="GO" id="GO:0004040">
    <property type="term" value="F:amidase activity"/>
    <property type="evidence" value="ECO:0007669"/>
    <property type="project" value="InterPro"/>
</dbReference>
<dbReference type="InterPro" id="IPR002901">
    <property type="entry name" value="MGlyc_endo_b_GlcNAc-like_dom"/>
</dbReference>
<dbReference type="Pfam" id="PF01832">
    <property type="entry name" value="Glucosaminidase"/>
    <property type="match status" value="1"/>
</dbReference>
<keyword evidence="2" id="KW-0378">Hydrolase</keyword>
<comment type="caution">
    <text evidence="4">The sequence shown here is derived from an EMBL/GenBank/DDBJ whole genome shotgun (WGS) entry which is preliminary data.</text>
</comment>
<dbReference type="InterPro" id="IPR051056">
    <property type="entry name" value="Glycosyl_Hydrolase_73"/>
</dbReference>